<gene>
    <name evidence="3" type="primary">LecC</name>
</gene>
<keyword evidence="1" id="KW-0732">Signal</keyword>
<dbReference type="CDD" id="cd00037">
    <property type="entry name" value="CLECT"/>
    <property type="match status" value="1"/>
</dbReference>
<dbReference type="PANTHER" id="PTHR22801">
    <property type="entry name" value="LITHOSTATHINE"/>
    <property type="match status" value="1"/>
</dbReference>
<feature type="domain" description="C-type lectin" evidence="2">
    <location>
        <begin position="41"/>
        <end position="159"/>
    </location>
</feature>
<dbReference type="SUPFAM" id="SSF56436">
    <property type="entry name" value="C-type lectin-like"/>
    <property type="match status" value="1"/>
</dbReference>
<dbReference type="PANTHER" id="PTHR22801:SF63">
    <property type="entry name" value="C-TYPE LECTIN DOMAIN-CONTAINING PROTEIN"/>
    <property type="match status" value="1"/>
</dbReference>
<dbReference type="AlphaFoldDB" id="D7NVW7"/>
<dbReference type="Gene3D" id="3.10.100.10">
    <property type="entry name" value="Mannose-Binding Protein A, subunit A"/>
    <property type="match status" value="1"/>
</dbReference>
<feature type="non-terminal residue" evidence="3">
    <location>
        <position position="1"/>
    </location>
</feature>
<dbReference type="PROSITE" id="PS50041">
    <property type="entry name" value="C_TYPE_LECTIN_2"/>
    <property type="match status" value="1"/>
</dbReference>
<reference evidence="3" key="2">
    <citation type="journal article" date="2010" name="Fish Shellfish Immunol.">
        <title>Cloning and characterization of three novel WSSV recognizing lectins from shrimp Marsupenaeus japonicus.</title>
        <authorList>
            <person name="Song K.K."/>
            <person name="Li D.F."/>
            <person name="Zhang M.C."/>
            <person name="Yang H.J."/>
            <person name="Ruan L.W."/>
            <person name="Xu X."/>
        </authorList>
    </citation>
    <scope>NUCLEOTIDE SEQUENCE</scope>
</reference>
<evidence type="ECO:0000259" key="2">
    <source>
        <dbReference type="PROSITE" id="PS50041"/>
    </source>
</evidence>
<dbReference type="Pfam" id="PF00059">
    <property type="entry name" value="Lectin_C"/>
    <property type="match status" value="1"/>
</dbReference>
<dbReference type="InterPro" id="IPR016186">
    <property type="entry name" value="C-type_lectin-like/link_sf"/>
</dbReference>
<organism evidence="3">
    <name type="scientific">Penaeus japonicus</name>
    <name type="common">Kuruma prawn</name>
    <name type="synonym">Marsupenaeus japonicus</name>
    <dbReference type="NCBI Taxonomy" id="27405"/>
    <lineage>
        <taxon>Eukaryota</taxon>
        <taxon>Metazoa</taxon>
        <taxon>Ecdysozoa</taxon>
        <taxon>Arthropoda</taxon>
        <taxon>Crustacea</taxon>
        <taxon>Multicrustacea</taxon>
        <taxon>Malacostraca</taxon>
        <taxon>Eumalacostraca</taxon>
        <taxon>Eucarida</taxon>
        <taxon>Decapoda</taxon>
        <taxon>Dendrobranchiata</taxon>
        <taxon>Penaeoidea</taxon>
        <taxon>Penaeidae</taxon>
        <taxon>Penaeus</taxon>
    </lineage>
</organism>
<accession>D7NVW7</accession>
<sequence>KPNMKLLLTLLATCATFCTAQVNPCPNGYIVFWMDSVTPVCLKFAMYGKGTWTNLRMMCQAEGADLAKLDGNLHYQVIQYINNQRPDLQDEAFWIGGTDAASEGYWVWAMDGTQMDMSNPPWYPGQPNRGTIANYACLYTPDFMFHSCDNDRKIYAICQI</sequence>
<proteinExistence type="evidence at transcript level"/>
<reference evidence="3" key="1">
    <citation type="submission" date="2009-07" db="EMBL/GenBank/DDBJ databases">
        <authorList>
            <person name="Song K."/>
            <person name="Li D."/>
            <person name="Zhang M."/>
            <person name="Yang H."/>
            <person name="Xu X."/>
        </authorList>
    </citation>
    <scope>NUCLEOTIDE SEQUENCE</scope>
</reference>
<dbReference type="InterPro" id="IPR050801">
    <property type="entry name" value="Ca-Dep_Lectins_ImmuneDev"/>
</dbReference>
<dbReference type="OrthoDB" id="6346878at2759"/>
<protein>
    <submittedName>
        <fullName evidence="3">Lectin C</fullName>
    </submittedName>
</protein>
<dbReference type="InterPro" id="IPR016187">
    <property type="entry name" value="CTDL_fold"/>
</dbReference>
<dbReference type="EMBL" id="GQ354211">
    <property type="protein sequence ID" value="ADG85667.1"/>
    <property type="molecule type" value="mRNA"/>
</dbReference>
<evidence type="ECO:0000256" key="1">
    <source>
        <dbReference type="SAM" id="SignalP"/>
    </source>
</evidence>
<evidence type="ECO:0000313" key="3">
    <source>
        <dbReference type="EMBL" id="ADG85667.1"/>
    </source>
</evidence>
<name>D7NVW7_PENJP</name>
<dbReference type="SMART" id="SM00034">
    <property type="entry name" value="CLECT"/>
    <property type="match status" value="1"/>
</dbReference>
<dbReference type="InterPro" id="IPR001304">
    <property type="entry name" value="C-type_lectin-like"/>
</dbReference>
<feature type="chain" id="PRO_5003105161" evidence="1">
    <location>
        <begin position="21"/>
        <end position="160"/>
    </location>
</feature>
<feature type="signal peptide" evidence="1">
    <location>
        <begin position="1"/>
        <end position="20"/>
    </location>
</feature>